<evidence type="ECO:0000313" key="5">
    <source>
        <dbReference type="EMBL" id="PLW77274.1"/>
    </source>
</evidence>
<dbReference type="AlphaFoldDB" id="A0A2N5XS06"/>
<dbReference type="Gene3D" id="3.40.50.2300">
    <property type="match status" value="2"/>
</dbReference>
<dbReference type="InterPro" id="IPR010982">
    <property type="entry name" value="Lambda_DNA-bd_dom_sf"/>
</dbReference>
<evidence type="ECO:0000259" key="4">
    <source>
        <dbReference type="PROSITE" id="PS50932"/>
    </source>
</evidence>
<name>A0A2N5XS06_9HYPH</name>
<evidence type="ECO:0000256" key="1">
    <source>
        <dbReference type="ARBA" id="ARBA00023015"/>
    </source>
</evidence>
<dbReference type="SUPFAM" id="SSF47413">
    <property type="entry name" value="lambda repressor-like DNA-binding domains"/>
    <property type="match status" value="1"/>
</dbReference>
<dbReference type="InterPro" id="IPR046335">
    <property type="entry name" value="LacI/GalR-like_sensor"/>
</dbReference>
<proteinExistence type="predicted"/>
<dbReference type="PROSITE" id="PS50932">
    <property type="entry name" value="HTH_LACI_2"/>
    <property type="match status" value="1"/>
</dbReference>
<dbReference type="SMART" id="SM00354">
    <property type="entry name" value="HTH_LACI"/>
    <property type="match status" value="1"/>
</dbReference>
<dbReference type="GO" id="GO:0000976">
    <property type="term" value="F:transcription cis-regulatory region binding"/>
    <property type="evidence" value="ECO:0007669"/>
    <property type="project" value="TreeGrafter"/>
</dbReference>
<dbReference type="PANTHER" id="PTHR30146:SF154">
    <property type="entry name" value="TRANSCRIPTION REGULATOR, MEMBER OF GALR FAMILY"/>
    <property type="match status" value="1"/>
</dbReference>
<organism evidence="5 6">
    <name type="scientific">Cohaesibacter celericrescens</name>
    <dbReference type="NCBI Taxonomy" id="2067669"/>
    <lineage>
        <taxon>Bacteria</taxon>
        <taxon>Pseudomonadati</taxon>
        <taxon>Pseudomonadota</taxon>
        <taxon>Alphaproteobacteria</taxon>
        <taxon>Hyphomicrobiales</taxon>
        <taxon>Cohaesibacteraceae</taxon>
    </lineage>
</organism>
<sequence>MDKKSQTTPTLKDVAAAAGLSVAAVSKVFNNRGGVSAANRALVAKIAEELGYSGISGRGAAATGRIRSAVVATMDRYVSNDAFYGQIIDAILQNARAEKIDIDLAIFTPRDIAHRDFSRLLSSAADAIFLVGLDDTAVIDAVRSIGRPAVLVNGMDTHMNLSSVSPDNYFGGRDVTRRLLELGHTEILHVTHLYRESLKRRMMGFREAMEDAGLDFSKQRHICDVGSPDQLSMACCDVVAGFLKNSNPRPTAIFCANDMVALGVIRAITTIGLTVPNDISVVGFDGLTLGAHASPPLSTMEIDGPEMAYQAVQLLLEQAQNEPKSARRLSLGVRFIDRETTAPHPSKTL</sequence>
<dbReference type="Proteomes" id="UP000234881">
    <property type="component" value="Unassembled WGS sequence"/>
</dbReference>
<dbReference type="Pfam" id="PF00356">
    <property type="entry name" value="LacI"/>
    <property type="match status" value="1"/>
</dbReference>
<evidence type="ECO:0000256" key="2">
    <source>
        <dbReference type="ARBA" id="ARBA00023125"/>
    </source>
</evidence>
<keyword evidence="3" id="KW-0804">Transcription</keyword>
<comment type="caution">
    <text evidence="5">The sequence shown here is derived from an EMBL/GenBank/DDBJ whole genome shotgun (WGS) entry which is preliminary data.</text>
</comment>
<dbReference type="Gene3D" id="1.10.260.40">
    <property type="entry name" value="lambda repressor-like DNA-binding domains"/>
    <property type="match status" value="1"/>
</dbReference>
<dbReference type="GO" id="GO:0003700">
    <property type="term" value="F:DNA-binding transcription factor activity"/>
    <property type="evidence" value="ECO:0007669"/>
    <property type="project" value="TreeGrafter"/>
</dbReference>
<keyword evidence="1" id="KW-0805">Transcription regulation</keyword>
<accession>A0A2N5XS06</accession>
<reference evidence="5 6" key="1">
    <citation type="submission" date="2018-01" db="EMBL/GenBank/DDBJ databases">
        <title>The draft genome sequence of Cohaesibacter sp. H1304.</title>
        <authorList>
            <person name="Wang N.-N."/>
            <person name="Du Z.-J."/>
        </authorList>
    </citation>
    <scope>NUCLEOTIDE SEQUENCE [LARGE SCALE GENOMIC DNA]</scope>
    <source>
        <strain evidence="5 6">H1304</strain>
    </source>
</reference>
<dbReference type="InterPro" id="IPR000843">
    <property type="entry name" value="HTH_LacI"/>
</dbReference>
<dbReference type="InterPro" id="IPR028082">
    <property type="entry name" value="Peripla_BP_I"/>
</dbReference>
<dbReference type="RefSeq" id="WP_101533291.1">
    <property type="nucleotide sequence ID" value="NZ_JBFHIU010000003.1"/>
</dbReference>
<gene>
    <name evidence="5" type="ORF">C0081_07945</name>
</gene>
<dbReference type="PANTHER" id="PTHR30146">
    <property type="entry name" value="LACI-RELATED TRANSCRIPTIONAL REPRESSOR"/>
    <property type="match status" value="1"/>
</dbReference>
<dbReference type="Pfam" id="PF13377">
    <property type="entry name" value="Peripla_BP_3"/>
    <property type="match status" value="1"/>
</dbReference>
<dbReference type="CDD" id="cd06267">
    <property type="entry name" value="PBP1_LacI_sugar_binding-like"/>
    <property type="match status" value="1"/>
</dbReference>
<protein>
    <recommendedName>
        <fullName evidence="4">HTH lacI-type domain-containing protein</fullName>
    </recommendedName>
</protein>
<evidence type="ECO:0000313" key="6">
    <source>
        <dbReference type="Proteomes" id="UP000234881"/>
    </source>
</evidence>
<dbReference type="OrthoDB" id="7325800at2"/>
<dbReference type="SUPFAM" id="SSF53822">
    <property type="entry name" value="Periplasmic binding protein-like I"/>
    <property type="match status" value="1"/>
</dbReference>
<keyword evidence="6" id="KW-1185">Reference proteome</keyword>
<dbReference type="EMBL" id="PKUQ01000016">
    <property type="protein sequence ID" value="PLW77274.1"/>
    <property type="molecule type" value="Genomic_DNA"/>
</dbReference>
<feature type="domain" description="HTH lacI-type" evidence="4">
    <location>
        <begin position="9"/>
        <end position="62"/>
    </location>
</feature>
<keyword evidence="2" id="KW-0238">DNA-binding</keyword>
<evidence type="ECO:0000256" key="3">
    <source>
        <dbReference type="ARBA" id="ARBA00023163"/>
    </source>
</evidence>